<dbReference type="RefSeq" id="WP_396680385.1">
    <property type="nucleotide sequence ID" value="NZ_JBIRPU010000010.1"/>
</dbReference>
<protein>
    <submittedName>
        <fullName evidence="2">Uncharacterized protein</fullName>
    </submittedName>
</protein>
<proteinExistence type="predicted"/>
<sequence>MQSLAFARPSRPVTLRGECPSWQATLRRIRELGRLALTALVLAVGLGGVSALPAPSTAATAAGLTRPAVVTSRVAELRPGSGPAAELRAGPAARPALDNDRRPATATVTTATAVAAAVPVDRPAVDPTLGTVVRRGPPRH</sequence>
<dbReference type="EMBL" id="JBIRPU010000010">
    <property type="protein sequence ID" value="MFI0794248.1"/>
    <property type="molecule type" value="Genomic_DNA"/>
</dbReference>
<comment type="caution">
    <text evidence="2">The sequence shown here is derived from an EMBL/GenBank/DDBJ whole genome shotgun (WGS) entry which is preliminary data.</text>
</comment>
<evidence type="ECO:0000313" key="2">
    <source>
        <dbReference type="EMBL" id="MFI0794248.1"/>
    </source>
</evidence>
<evidence type="ECO:0000256" key="1">
    <source>
        <dbReference type="SAM" id="MobiDB-lite"/>
    </source>
</evidence>
<organism evidence="2 3">
    <name type="scientific">Micromonospora rubida</name>
    <dbReference type="NCBI Taxonomy" id="2697657"/>
    <lineage>
        <taxon>Bacteria</taxon>
        <taxon>Bacillati</taxon>
        <taxon>Actinomycetota</taxon>
        <taxon>Actinomycetes</taxon>
        <taxon>Micromonosporales</taxon>
        <taxon>Micromonosporaceae</taxon>
        <taxon>Micromonospora</taxon>
    </lineage>
</organism>
<keyword evidence="3" id="KW-1185">Reference proteome</keyword>
<accession>A0ABW7SKN3</accession>
<name>A0ABW7SKN3_9ACTN</name>
<reference evidence="2 3" key="1">
    <citation type="submission" date="2024-10" db="EMBL/GenBank/DDBJ databases">
        <title>The Natural Products Discovery Center: Release of the First 8490 Sequenced Strains for Exploring Actinobacteria Biosynthetic Diversity.</title>
        <authorList>
            <person name="Kalkreuter E."/>
            <person name="Kautsar S.A."/>
            <person name="Yang D."/>
            <person name="Bader C.D."/>
            <person name="Teijaro C.N."/>
            <person name="Fluegel L."/>
            <person name="Davis C.M."/>
            <person name="Simpson J.R."/>
            <person name="Lauterbach L."/>
            <person name="Steele A.D."/>
            <person name="Gui C."/>
            <person name="Meng S."/>
            <person name="Li G."/>
            <person name="Viehrig K."/>
            <person name="Ye F."/>
            <person name="Su P."/>
            <person name="Kiefer A.F."/>
            <person name="Nichols A."/>
            <person name="Cepeda A.J."/>
            <person name="Yan W."/>
            <person name="Fan B."/>
            <person name="Jiang Y."/>
            <person name="Adhikari A."/>
            <person name="Zheng C.-J."/>
            <person name="Schuster L."/>
            <person name="Cowan T.M."/>
            <person name="Smanski M.J."/>
            <person name="Chevrette M.G."/>
            <person name="De Carvalho L.P.S."/>
            <person name="Shen B."/>
        </authorList>
    </citation>
    <scope>NUCLEOTIDE SEQUENCE [LARGE SCALE GENOMIC DNA]</scope>
    <source>
        <strain evidence="2 3">NPDC021253</strain>
    </source>
</reference>
<gene>
    <name evidence="2" type="ORF">ACH4OY_16415</name>
</gene>
<feature type="region of interest" description="Disordered" evidence="1">
    <location>
        <begin position="80"/>
        <end position="104"/>
    </location>
</feature>
<evidence type="ECO:0000313" key="3">
    <source>
        <dbReference type="Proteomes" id="UP001611075"/>
    </source>
</evidence>
<dbReference type="Proteomes" id="UP001611075">
    <property type="component" value="Unassembled WGS sequence"/>
</dbReference>